<organism evidence="2 3">
    <name type="scientific">Ferrimonas balearica (strain DSM 9799 / CCM 4581 / KCTC 23876 / PAT)</name>
    <dbReference type="NCBI Taxonomy" id="550540"/>
    <lineage>
        <taxon>Bacteria</taxon>
        <taxon>Pseudomonadati</taxon>
        <taxon>Pseudomonadota</taxon>
        <taxon>Gammaproteobacteria</taxon>
        <taxon>Alteromonadales</taxon>
        <taxon>Ferrimonadaceae</taxon>
        <taxon>Ferrimonas</taxon>
    </lineage>
</organism>
<gene>
    <name evidence="2" type="ordered locus">Fbal_0327</name>
</gene>
<dbReference type="Proteomes" id="UP000006683">
    <property type="component" value="Chromosome"/>
</dbReference>
<evidence type="ECO:0000313" key="2">
    <source>
        <dbReference type="EMBL" id="ADN74541.1"/>
    </source>
</evidence>
<name>E1SMI6_FERBD</name>
<reference evidence="2 3" key="1">
    <citation type="journal article" date="2010" name="Stand. Genomic Sci.">
        <title>Complete genome sequence of Ferrimonas balearica type strain (PAT).</title>
        <authorList>
            <person name="Nolan M."/>
            <person name="Sikorski J."/>
            <person name="Davenport K."/>
            <person name="Lucas S."/>
            <person name="Glavina Del Rio T."/>
            <person name="Tice H."/>
            <person name="Cheng J."/>
            <person name="Goodwin L."/>
            <person name="Pitluck S."/>
            <person name="Liolios K."/>
            <person name="Ivanova N."/>
            <person name="Mavromatis K."/>
            <person name="Ovchinnikova G."/>
            <person name="Pati A."/>
            <person name="Chen A."/>
            <person name="Palaniappan K."/>
            <person name="Land M."/>
            <person name="Hauser L."/>
            <person name="Chang Y."/>
            <person name="Jeffries C."/>
            <person name="Tapia R."/>
            <person name="Brettin T."/>
            <person name="Detter J."/>
            <person name="Han C."/>
            <person name="Yasawong M."/>
            <person name="Rohde M."/>
            <person name="Tindall B."/>
            <person name="Goker M."/>
            <person name="Woyke T."/>
            <person name="Bristow J."/>
            <person name="Eisen J."/>
            <person name="Markowitz V."/>
            <person name="Hugenholtz P."/>
            <person name="Kyrpides N."/>
            <person name="Klenk H."/>
            <person name="Lapidus A."/>
        </authorList>
    </citation>
    <scope>NUCLEOTIDE SEQUENCE [LARGE SCALE GENOMIC DNA]</scope>
    <source>
        <strain evidence="3">DSM 9799 / CCM 4581 / KCTC 23876 / PAT</strain>
    </source>
</reference>
<dbReference type="NCBIfam" id="TIGR02001">
    <property type="entry name" value="gcw_chp"/>
    <property type="match status" value="1"/>
</dbReference>
<dbReference type="InterPro" id="IPR010239">
    <property type="entry name" value="CHP02001"/>
</dbReference>
<evidence type="ECO:0008006" key="4">
    <source>
        <dbReference type="Google" id="ProtNLM"/>
    </source>
</evidence>
<evidence type="ECO:0000256" key="1">
    <source>
        <dbReference type="SAM" id="SignalP"/>
    </source>
</evidence>
<feature type="chain" id="PRO_5003151352" description="Histidine kinase" evidence="1">
    <location>
        <begin position="24"/>
        <end position="221"/>
    </location>
</feature>
<dbReference type="STRING" id="550540.Fbal_0327"/>
<sequence>MMKKFALSSLAIALMASSAAVSAVEFSGNVGATSDYLWRGLSQTDGKPAVSGGLDMYTDAGFYAGTWASNIDFGDDATYEIDFYAGYYGEVGDFFYDVGYNYYAYPNGEDLDFGEVYGSVGWNWLGLNVFYATNESASEDYYKDSFYVEGTAAFDLSDSLSLGFAIGHQSFDIDDEDDYITYNVSLTKSTDLGDVAFMVSDTDLDDDDPIVLVSWTYEFDL</sequence>
<dbReference type="RefSeq" id="WP_013343847.1">
    <property type="nucleotide sequence ID" value="NC_014541.1"/>
</dbReference>
<dbReference type="GeneID" id="67180579"/>
<dbReference type="EMBL" id="CP002209">
    <property type="protein sequence ID" value="ADN74541.1"/>
    <property type="molecule type" value="Genomic_DNA"/>
</dbReference>
<protein>
    <recommendedName>
        <fullName evidence="4">Histidine kinase</fullName>
    </recommendedName>
</protein>
<dbReference type="KEGG" id="fbl:Fbal_0327"/>
<dbReference type="Pfam" id="PF09694">
    <property type="entry name" value="Gcw_chp"/>
    <property type="match status" value="1"/>
</dbReference>
<dbReference type="HOGENOM" id="CLU_074587_1_0_6"/>
<evidence type="ECO:0000313" key="3">
    <source>
        <dbReference type="Proteomes" id="UP000006683"/>
    </source>
</evidence>
<keyword evidence="1" id="KW-0732">Signal</keyword>
<keyword evidence="3" id="KW-1185">Reference proteome</keyword>
<proteinExistence type="predicted"/>
<feature type="signal peptide" evidence="1">
    <location>
        <begin position="1"/>
        <end position="23"/>
    </location>
</feature>
<dbReference type="AlphaFoldDB" id="E1SMI6"/>
<dbReference type="eggNOG" id="ENOG502Z9NJ">
    <property type="taxonomic scope" value="Bacteria"/>
</dbReference>
<accession>E1SMI6</accession>